<gene>
    <name evidence="7" type="ORF">OBBRIDRAFT_877940</name>
</gene>
<evidence type="ECO:0000256" key="4">
    <source>
        <dbReference type="ARBA" id="ARBA00023128"/>
    </source>
</evidence>
<dbReference type="AlphaFoldDB" id="A0A8E2DLW3"/>
<evidence type="ECO:0000259" key="6">
    <source>
        <dbReference type="Pfam" id="PF00472"/>
    </source>
</evidence>
<comment type="subcellular location">
    <subcellularLocation>
        <location evidence="1">Mitochondrion</location>
    </subcellularLocation>
</comment>
<dbReference type="InterPro" id="IPR045853">
    <property type="entry name" value="Pep_chain_release_fac_I_sf"/>
</dbReference>
<evidence type="ECO:0000256" key="2">
    <source>
        <dbReference type="ARBA" id="ARBA00010835"/>
    </source>
</evidence>
<keyword evidence="8" id="KW-1185">Reference proteome</keyword>
<feature type="compositionally biased region" description="Basic and acidic residues" evidence="5">
    <location>
        <begin position="86"/>
        <end position="96"/>
    </location>
</feature>
<dbReference type="OrthoDB" id="277888at2759"/>
<feature type="region of interest" description="Disordered" evidence="5">
    <location>
        <begin position="77"/>
        <end position="96"/>
    </location>
</feature>
<dbReference type="GO" id="GO:0034551">
    <property type="term" value="P:mitochondrial respiratory chain complex III assembly"/>
    <property type="evidence" value="ECO:0007669"/>
    <property type="project" value="InterPro"/>
</dbReference>
<feature type="region of interest" description="Disordered" evidence="5">
    <location>
        <begin position="101"/>
        <end position="130"/>
    </location>
</feature>
<proteinExistence type="inferred from homology"/>
<protein>
    <recommendedName>
        <fullName evidence="6">Prokaryotic-type class I peptide chain release factors domain-containing protein</fullName>
    </recommendedName>
</protein>
<dbReference type="PANTHER" id="PTHR46203">
    <property type="entry name" value="PROBABLE PEPTIDE CHAIN RELEASE FACTOR C12ORF65"/>
    <property type="match status" value="1"/>
</dbReference>
<dbReference type="InterPro" id="IPR045298">
    <property type="entry name" value="Complex1_LYR_LYRM7"/>
</dbReference>
<evidence type="ECO:0000313" key="8">
    <source>
        <dbReference type="Proteomes" id="UP000250043"/>
    </source>
</evidence>
<feature type="region of interest" description="Disordered" evidence="5">
    <location>
        <begin position="218"/>
        <end position="255"/>
    </location>
</feature>
<keyword evidence="4" id="KW-0496">Mitochondrion</keyword>
<reference evidence="7 8" key="1">
    <citation type="submission" date="2016-07" db="EMBL/GenBank/DDBJ databases">
        <title>Draft genome of the white-rot fungus Obba rivulosa 3A-2.</title>
        <authorList>
            <consortium name="DOE Joint Genome Institute"/>
            <person name="Miettinen O."/>
            <person name="Riley R."/>
            <person name="Acob R."/>
            <person name="Barry K."/>
            <person name="Cullen D."/>
            <person name="De Vries R."/>
            <person name="Hainaut M."/>
            <person name="Hatakka A."/>
            <person name="Henrissat B."/>
            <person name="Hilden K."/>
            <person name="Kuo R."/>
            <person name="Labutti K."/>
            <person name="Lipzen A."/>
            <person name="Makela M.R."/>
            <person name="Sandor L."/>
            <person name="Spatafora J.W."/>
            <person name="Grigoriev I.V."/>
            <person name="Hibbett D.S."/>
        </authorList>
    </citation>
    <scope>NUCLEOTIDE SEQUENCE [LARGE SCALE GENOMIC DNA]</scope>
    <source>
        <strain evidence="7 8">3A-2</strain>
    </source>
</reference>
<dbReference type="SUPFAM" id="SSF75620">
    <property type="entry name" value="Release factor"/>
    <property type="match status" value="1"/>
</dbReference>
<dbReference type="Pfam" id="PF00472">
    <property type="entry name" value="RF-1"/>
    <property type="match status" value="1"/>
</dbReference>
<evidence type="ECO:0000256" key="5">
    <source>
        <dbReference type="SAM" id="MobiDB-lite"/>
    </source>
</evidence>
<organism evidence="7 8">
    <name type="scientific">Obba rivulosa</name>
    <dbReference type="NCBI Taxonomy" id="1052685"/>
    <lineage>
        <taxon>Eukaryota</taxon>
        <taxon>Fungi</taxon>
        <taxon>Dikarya</taxon>
        <taxon>Basidiomycota</taxon>
        <taxon>Agaricomycotina</taxon>
        <taxon>Agaricomycetes</taxon>
        <taxon>Polyporales</taxon>
        <taxon>Gelatoporiaceae</taxon>
        <taxon>Obba</taxon>
    </lineage>
</organism>
<dbReference type="EMBL" id="KV722407">
    <property type="protein sequence ID" value="OCH90294.1"/>
    <property type="molecule type" value="Genomic_DNA"/>
</dbReference>
<evidence type="ECO:0000313" key="7">
    <source>
        <dbReference type="EMBL" id="OCH90294.1"/>
    </source>
</evidence>
<dbReference type="CDD" id="cd20267">
    <property type="entry name" value="Complex1_LYR_LYRM7"/>
    <property type="match status" value="1"/>
</dbReference>
<dbReference type="Gene3D" id="3.30.160.20">
    <property type="match status" value="1"/>
</dbReference>
<dbReference type="InterPro" id="IPR000352">
    <property type="entry name" value="Pep_chain_release_fac_I"/>
</dbReference>
<feature type="compositionally biased region" description="Basic and acidic residues" evidence="5">
    <location>
        <begin position="228"/>
        <end position="239"/>
    </location>
</feature>
<evidence type="ECO:0000256" key="1">
    <source>
        <dbReference type="ARBA" id="ARBA00004173"/>
    </source>
</evidence>
<dbReference type="Proteomes" id="UP000250043">
    <property type="component" value="Unassembled WGS sequence"/>
</dbReference>
<name>A0A8E2DLW3_9APHY</name>
<dbReference type="PANTHER" id="PTHR46203:SF1">
    <property type="entry name" value="MITOCHONDRIAL TRANSLATION RELEASE FACTOR IN RESCUE"/>
    <property type="match status" value="1"/>
</dbReference>
<dbReference type="GO" id="GO:0032543">
    <property type="term" value="P:mitochondrial translation"/>
    <property type="evidence" value="ECO:0007669"/>
    <property type="project" value="UniProtKB-ARBA"/>
</dbReference>
<comment type="similarity">
    <text evidence="2">Belongs to the prokaryotic/mitochondrial release factor family.</text>
</comment>
<evidence type="ECO:0000256" key="3">
    <source>
        <dbReference type="ARBA" id="ARBA00022946"/>
    </source>
</evidence>
<dbReference type="GO" id="GO:0003747">
    <property type="term" value="F:translation release factor activity"/>
    <property type="evidence" value="ECO:0007669"/>
    <property type="project" value="InterPro"/>
</dbReference>
<dbReference type="FunFam" id="3.30.160.20:FF:000065">
    <property type="entry name" value="Peptidyl-tRNA hydrolase domain protein"/>
    <property type="match status" value="1"/>
</dbReference>
<dbReference type="InterPro" id="IPR052405">
    <property type="entry name" value="Mito_Transl_Release_Factor"/>
</dbReference>
<dbReference type="GO" id="GO:0005739">
    <property type="term" value="C:mitochondrion"/>
    <property type="evidence" value="ECO:0007669"/>
    <property type="project" value="UniProtKB-SubCell"/>
</dbReference>
<accession>A0A8E2DLW3</accession>
<feature type="domain" description="Prokaryotic-type class I peptide chain release factors" evidence="6">
    <location>
        <begin position="155"/>
        <end position="243"/>
    </location>
</feature>
<keyword evidence="3" id="KW-0809">Transit peptide</keyword>
<sequence>MTLPQPLVSSARSAYRSVLRASAKTFVNDPEVLLAFRQKIRSEYLTNLPVTDVLACQQKLQVVHEIADFLRKNVAQAVRSGDPASSEERWKLRITEETELGDNDSVKSTPTESSRSARKRSSLSGTGCCQADGKSAVPRFYSQLKKAHKERQVPELREQDIEESFVRGSGPGGQSVNKTENNVQLLHKPTGIRVSCQETRSLAQNRKLARRILLEKLDAMQNPGLSKQDMKNARQAERERRRRQKARKAQAGEAD</sequence>